<dbReference type="CDD" id="cd06502">
    <property type="entry name" value="TA_like"/>
    <property type="match status" value="1"/>
</dbReference>
<evidence type="ECO:0000256" key="2">
    <source>
        <dbReference type="ARBA" id="ARBA00006966"/>
    </source>
</evidence>
<feature type="domain" description="Aromatic amino acid beta-eliminating lyase/threonine aldolase" evidence="6">
    <location>
        <begin position="8"/>
        <end position="290"/>
    </location>
</feature>
<organism evidence="7 8">
    <name type="scientific">Desulforamulus reducens (strain ATCC BAA-1160 / DSM 100696 / MI-1)</name>
    <name type="common">Desulfotomaculum reducens</name>
    <dbReference type="NCBI Taxonomy" id="349161"/>
    <lineage>
        <taxon>Bacteria</taxon>
        <taxon>Bacillati</taxon>
        <taxon>Bacillota</taxon>
        <taxon>Clostridia</taxon>
        <taxon>Eubacteriales</taxon>
        <taxon>Peptococcaceae</taxon>
        <taxon>Desulforamulus</taxon>
    </lineage>
</organism>
<accession>A4J0Q2</accession>
<keyword evidence="8" id="KW-1185">Reference proteome</keyword>
<dbReference type="Gene3D" id="3.90.1150.10">
    <property type="entry name" value="Aspartate Aminotransferase, domain 1"/>
    <property type="match status" value="1"/>
</dbReference>
<keyword evidence="3" id="KW-0663">Pyridoxal phosphate</keyword>
<dbReference type="GO" id="GO:0005829">
    <property type="term" value="C:cytosol"/>
    <property type="evidence" value="ECO:0007669"/>
    <property type="project" value="TreeGrafter"/>
</dbReference>
<dbReference type="InterPro" id="IPR015421">
    <property type="entry name" value="PyrdxlP-dep_Trfase_major"/>
</dbReference>
<dbReference type="AlphaFoldDB" id="A4J0Q2"/>
<evidence type="ECO:0000256" key="5">
    <source>
        <dbReference type="PIRSR" id="PIRSR017617-1"/>
    </source>
</evidence>
<dbReference type="FunFam" id="3.40.640.10:FF:000030">
    <property type="entry name" value="Low-specificity L-threonine aldolase"/>
    <property type="match status" value="1"/>
</dbReference>
<dbReference type="PANTHER" id="PTHR48097:SF9">
    <property type="entry name" value="L-THREONINE ALDOLASE"/>
    <property type="match status" value="1"/>
</dbReference>
<dbReference type="PANTHER" id="PTHR48097">
    <property type="entry name" value="L-THREONINE ALDOLASE-RELATED"/>
    <property type="match status" value="1"/>
</dbReference>
<name>A4J0Q2_DESRM</name>
<dbReference type="Gene3D" id="3.40.640.10">
    <property type="entry name" value="Type I PLP-dependent aspartate aminotransferase-like (Major domain)"/>
    <property type="match status" value="1"/>
</dbReference>
<evidence type="ECO:0000313" key="8">
    <source>
        <dbReference type="Proteomes" id="UP000001556"/>
    </source>
</evidence>
<dbReference type="eggNOG" id="COG2008">
    <property type="taxonomic scope" value="Bacteria"/>
</dbReference>
<sequence length="344" mass="37004">MITIRVVDLRSDTITLPTDEMRKAMATAVVGDDVYKEDPTVNQLEETAASLLGKEAALFVPSGTMGNQIAVLTHTARGEEVLLDSEAHIYYYEVGGPAMLAGVQLRPVSDLLTDHGPEILKGSLRGEDLHFPHTSLICLENTFNRGGGTILSPHTMGRIYSIAQEHNLKVHVDGARIFNAAVSLGVDVRTFSQHCDSLMFCLSKGLAAPVGSLLVGTRQFIERARKYRKALGGGMRQAGILAAAGLVALQNVDRLAEDHANARRLAEGLAKLPGLGVDLAKVQTNIIVVNVNQPRSAADLTMALNNKGIKCSTFGPSTIRMVTHINVSKEDIDYALGIAKYLLQ</sequence>
<feature type="modified residue" description="N6-(pyridoxal phosphate)lysine" evidence="5">
    <location>
        <position position="204"/>
    </location>
</feature>
<dbReference type="EMBL" id="CP000612">
    <property type="protein sequence ID" value="ABO48655.1"/>
    <property type="molecule type" value="Genomic_DNA"/>
</dbReference>
<dbReference type="NCBIfam" id="NF041359">
    <property type="entry name" value="GntG_guanitoxin"/>
    <property type="match status" value="1"/>
</dbReference>
<dbReference type="GO" id="GO:0006567">
    <property type="term" value="P:L-threonine catabolic process"/>
    <property type="evidence" value="ECO:0007669"/>
    <property type="project" value="TreeGrafter"/>
</dbReference>
<evidence type="ECO:0000256" key="3">
    <source>
        <dbReference type="ARBA" id="ARBA00022898"/>
    </source>
</evidence>
<dbReference type="Proteomes" id="UP000001556">
    <property type="component" value="Chromosome"/>
</dbReference>
<dbReference type="InterPro" id="IPR023603">
    <property type="entry name" value="Low_specificity_L-TA-like"/>
</dbReference>
<dbReference type="RefSeq" id="WP_011876499.1">
    <property type="nucleotide sequence ID" value="NC_009253.1"/>
</dbReference>
<dbReference type="GO" id="GO:0006545">
    <property type="term" value="P:glycine biosynthetic process"/>
    <property type="evidence" value="ECO:0007669"/>
    <property type="project" value="TreeGrafter"/>
</dbReference>
<dbReference type="SUPFAM" id="SSF53383">
    <property type="entry name" value="PLP-dependent transferases"/>
    <property type="match status" value="1"/>
</dbReference>
<dbReference type="GO" id="GO:0008732">
    <property type="term" value="F:L-allo-threonine aldolase activity"/>
    <property type="evidence" value="ECO:0007669"/>
    <property type="project" value="TreeGrafter"/>
</dbReference>
<reference evidence="7 8" key="1">
    <citation type="submission" date="2007-03" db="EMBL/GenBank/DDBJ databases">
        <title>Complete sequence of Desulfotomaculum reducens MI-1.</title>
        <authorList>
            <consortium name="US DOE Joint Genome Institute"/>
            <person name="Copeland A."/>
            <person name="Lucas S."/>
            <person name="Lapidus A."/>
            <person name="Barry K."/>
            <person name="Detter J.C."/>
            <person name="Glavina del Rio T."/>
            <person name="Hammon N."/>
            <person name="Israni S."/>
            <person name="Dalin E."/>
            <person name="Tice H."/>
            <person name="Pitluck S."/>
            <person name="Sims D."/>
            <person name="Brettin T."/>
            <person name="Bruce D."/>
            <person name="Han C."/>
            <person name="Tapia R."/>
            <person name="Schmutz J."/>
            <person name="Larimer F."/>
            <person name="Land M."/>
            <person name="Hauser L."/>
            <person name="Kyrpides N."/>
            <person name="Kim E."/>
            <person name="Tebo B.M."/>
            <person name="Richardson P."/>
        </authorList>
    </citation>
    <scope>NUCLEOTIDE SEQUENCE [LARGE SCALE GENOMIC DNA]</scope>
    <source>
        <strain evidence="7 8">MI-1</strain>
    </source>
</reference>
<evidence type="ECO:0000313" key="7">
    <source>
        <dbReference type="EMBL" id="ABO48655.1"/>
    </source>
</evidence>
<comment type="cofactor">
    <cofactor evidence="1">
        <name>pyridoxal 5'-phosphate</name>
        <dbReference type="ChEBI" id="CHEBI:597326"/>
    </cofactor>
</comment>
<dbReference type="NCBIfam" id="NF007825">
    <property type="entry name" value="PRK10534.1"/>
    <property type="match status" value="1"/>
</dbReference>
<dbReference type="KEGG" id="drm:Dred_0105"/>
<gene>
    <name evidence="7" type="ordered locus">Dred_0105</name>
</gene>
<protein>
    <submittedName>
        <fullName evidence="7">L-threonine aldolase</fullName>
        <ecNumber evidence="7">4.1.2.5</ecNumber>
    </submittedName>
</protein>
<evidence type="ECO:0000256" key="1">
    <source>
        <dbReference type="ARBA" id="ARBA00001933"/>
    </source>
</evidence>
<dbReference type="HOGENOM" id="CLU_029381_0_4_9"/>
<dbReference type="InterPro" id="IPR015424">
    <property type="entry name" value="PyrdxlP-dep_Trfase"/>
</dbReference>
<keyword evidence="4 7" id="KW-0456">Lyase</keyword>
<comment type="similarity">
    <text evidence="2">Belongs to the threonine aldolase family.</text>
</comment>
<dbReference type="PIRSF" id="PIRSF017617">
    <property type="entry name" value="Thr_aldolase"/>
    <property type="match status" value="1"/>
</dbReference>
<dbReference type="EC" id="4.1.2.5" evidence="7"/>
<dbReference type="InterPro" id="IPR001597">
    <property type="entry name" value="ArAA_b-elim_lyase/Thr_aldolase"/>
</dbReference>
<dbReference type="STRING" id="349161.Dred_0105"/>
<evidence type="ECO:0000259" key="6">
    <source>
        <dbReference type="Pfam" id="PF01212"/>
    </source>
</evidence>
<dbReference type="Pfam" id="PF01212">
    <property type="entry name" value="Beta_elim_lyase"/>
    <property type="match status" value="1"/>
</dbReference>
<evidence type="ECO:0000256" key="4">
    <source>
        <dbReference type="ARBA" id="ARBA00023239"/>
    </source>
</evidence>
<proteinExistence type="inferred from homology"/>
<dbReference type="InterPro" id="IPR015422">
    <property type="entry name" value="PyrdxlP-dep_Trfase_small"/>
</dbReference>
<dbReference type="FunFam" id="3.90.1150.10:FF:000041">
    <property type="entry name" value="Low-specificity L-threonine aldolase"/>
    <property type="match status" value="1"/>
</dbReference>